<organism evidence="1">
    <name type="scientific">gut metagenome</name>
    <dbReference type="NCBI Taxonomy" id="749906"/>
    <lineage>
        <taxon>unclassified sequences</taxon>
        <taxon>metagenomes</taxon>
        <taxon>organismal metagenomes</taxon>
    </lineage>
</organism>
<protein>
    <submittedName>
        <fullName evidence="1">Uncharacterized protein</fullName>
    </submittedName>
</protein>
<dbReference type="AlphaFoldDB" id="J9C7Y8"/>
<accession>J9C7Y8</accession>
<evidence type="ECO:0000313" key="1">
    <source>
        <dbReference type="EMBL" id="EJW95975.1"/>
    </source>
</evidence>
<proteinExistence type="predicted"/>
<dbReference type="EMBL" id="AMCI01005518">
    <property type="protein sequence ID" value="EJW95975.1"/>
    <property type="molecule type" value="Genomic_DNA"/>
</dbReference>
<sequence length="47" mass="5520">MKCDKRWLIFLLTMPRNVYLCTALAKEKNLFGELFASCLFLSSIFKD</sequence>
<reference evidence="1" key="1">
    <citation type="journal article" date="2012" name="PLoS ONE">
        <title>Gene sets for utilization of primary and secondary nutrition supplies in the distal gut of endangered iberian lynx.</title>
        <authorList>
            <person name="Alcaide M."/>
            <person name="Messina E."/>
            <person name="Richter M."/>
            <person name="Bargiela R."/>
            <person name="Peplies J."/>
            <person name="Huws S.A."/>
            <person name="Newbold C.J."/>
            <person name="Golyshin P.N."/>
            <person name="Simon M.A."/>
            <person name="Lopez G."/>
            <person name="Yakimov M.M."/>
            <person name="Ferrer M."/>
        </authorList>
    </citation>
    <scope>NUCLEOTIDE SEQUENCE</scope>
</reference>
<name>J9C7Y8_9ZZZZ</name>
<gene>
    <name evidence="1" type="ORF">EVA_15923</name>
</gene>
<comment type="caution">
    <text evidence="1">The sequence shown here is derived from an EMBL/GenBank/DDBJ whole genome shotgun (WGS) entry which is preliminary data.</text>
</comment>